<dbReference type="InterPro" id="IPR027417">
    <property type="entry name" value="P-loop_NTPase"/>
</dbReference>
<accession>A0A1X7UK20</accession>
<dbReference type="GO" id="GO:0016020">
    <property type="term" value="C:membrane"/>
    <property type="evidence" value="ECO:0007669"/>
    <property type="project" value="UniProtKB-SubCell"/>
</dbReference>
<keyword evidence="5" id="KW-0150">Chloroplast</keyword>
<evidence type="ECO:0000256" key="7">
    <source>
        <dbReference type="ARBA" id="ARBA00022692"/>
    </source>
</evidence>
<evidence type="ECO:0000256" key="6">
    <source>
        <dbReference type="ARBA" id="ARBA00022640"/>
    </source>
</evidence>
<dbReference type="AlphaFoldDB" id="A0A1X7UK20"/>
<comment type="cofactor">
    <cofactor evidence="1">
        <name>Mg(2+)</name>
        <dbReference type="ChEBI" id="CHEBI:18420"/>
    </cofactor>
</comment>
<keyword evidence="4" id="KW-0813">Transport</keyword>
<keyword evidence="14" id="KW-1133">Transmembrane helix</keyword>
<evidence type="ECO:0000256" key="9">
    <source>
        <dbReference type="ARBA" id="ARBA00022741"/>
    </source>
</evidence>
<feature type="domain" description="AIG1-type G" evidence="18">
    <location>
        <begin position="2"/>
        <end position="138"/>
    </location>
</feature>
<sequence length="233" mass="26612">MSVLLIGSTGMGKSTFGNYLLNPDNDHMFKNQTFPLERNSRPMTQEVKVVRMKVQIDDGMKEWLEVIDTPGLNESAMKDLSHMIDIIKTLNKCGEIKACILVVKFNAKIDAQYRATLEYYSKLLPGLFDNNVIIVMTDFKTDDASVELREMECINVKQIQEDTITELCRCSSQITYSPQLFKIDCLTLNSTAIETSKNIRKAILDYILQLLPIKIENQMVAKTDYVKHKDAEK</sequence>
<keyword evidence="8" id="KW-0479">Metal-binding</keyword>
<dbReference type="GO" id="GO:0015031">
    <property type="term" value="P:protein transport"/>
    <property type="evidence" value="ECO:0007669"/>
    <property type="project" value="UniProtKB-KW"/>
</dbReference>
<proteinExistence type="inferred from homology"/>
<comment type="subcellular location">
    <subcellularLocation>
        <location evidence="2">Membrane</location>
        <topology evidence="2">Single-pass membrane protein</topology>
    </subcellularLocation>
    <subcellularLocation>
        <location evidence="17">Plastid</location>
        <location evidence="17">Chloroplast outer membrane</location>
    </subcellularLocation>
</comment>
<protein>
    <recommendedName>
        <fullName evidence="18">AIG1-type G domain-containing protein</fullName>
    </recommendedName>
</protein>
<keyword evidence="11" id="KW-1002">Plastid outer membrane</keyword>
<evidence type="ECO:0000256" key="16">
    <source>
        <dbReference type="ARBA" id="ARBA00023136"/>
    </source>
</evidence>
<keyword evidence="9" id="KW-0547">Nucleotide-binding</keyword>
<keyword evidence="10" id="KW-0378">Hydrolase</keyword>
<evidence type="ECO:0000256" key="12">
    <source>
        <dbReference type="ARBA" id="ARBA00022842"/>
    </source>
</evidence>
<evidence type="ECO:0000256" key="15">
    <source>
        <dbReference type="ARBA" id="ARBA00023134"/>
    </source>
</evidence>
<evidence type="ECO:0000256" key="1">
    <source>
        <dbReference type="ARBA" id="ARBA00001946"/>
    </source>
</evidence>
<dbReference type="InParanoid" id="A0A1X7UK20"/>
<dbReference type="OrthoDB" id="2386367at2759"/>
<dbReference type="GO" id="GO:0016787">
    <property type="term" value="F:hydrolase activity"/>
    <property type="evidence" value="ECO:0007669"/>
    <property type="project" value="UniProtKB-KW"/>
</dbReference>
<keyword evidence="15" id="KW-0342">GTP-binding</keyword>
<dbReference type="SUPFAM" id="SSF52540">
    <property type="entry name" value="P-loop containing nucleoside triphosphate hydrolases"/>
    <property type="match status" value="1"/>
</dbReference>
<evidence type="ECO:0000256" key="5">
    <source>
        <dbReference type="ARBA" id="ARBA00022528"/>
    </source>
</evidence>
<evidence type="ECO:0000256" key="10">
    <source>
        <dbReference type="ARBA" id="ARBA00022801"/>
    </source>
</evidence>
<evidence type="ECO:0000256" key="2">
    <source>
        <dbReference type="ARBA" id="ARBA00004167"/>
    </source>
</evidence>
<evidence type="ECO:0000256" key="8">
    <source>
        <dbReference type="ARBA" id="ARBA00022723"/>
    </source>
</evidence>
<evidence type="ECO:0000256" key="17">
    <source>
        <dbReference type="ARBA" id="ARBA00024013"/>
    </source>
</evidence>
<keyword evidence="16" id="KW-0472">Membrane</keyword>
<dbReference type="PANTHER" id="PTHR10903:SF135">
    <property type="entry name" value="TRANSLOCASE OF CHLOROPLAST 120, CHLOROPLASTIC-RELATED"/>
    <property type="match status" value="1"/>
</dbReference>
<evidence type="ECO:0000256" key="11">
    <source>
        <dbReference type="ARBA" id="ARBA00022805"/>
    </source>
</evidence>
<dbReference type="InterPro" id="IPR006703">
    <property type="entry name" value="G_AIG1"/>
</dbReference>
<evidence type="ECO:0000259" key="18">
    <source>
        <dbReference type="Pfam" id="PF04548"/>
    </source>
</evidence>
<dbReference type="PANTHER" id="PTHR10903">
    <property type="entry name" value="GTPASE, IMAP FAMILY MEMBER-RELATED"/>
    <property type="match status" value="1"/>
</dbReference>
<keyword evidence="6" id="KW-0934">Plastid</keyword>
<evidence type="ECO:0000256" key="14">
    <source>
        <dbReference type="ARBA" id="ARBA00022989"/>
    </source>
</evidence>
<keyword evidence="13" id="KW-0653">Protein transport</keyword>
<dbReference type="EnsemblMetazoa" id="Aqu2.1.28006_001">
    <property type="protein sequence ID" value="Aqu2.1.28006_001"/>
    <property type="gene ID" value="Aqu2.1.28006"/>
</dbReference>
<dbReference type="GO" id="GO:0005525">
    <property type="term" value="F:GTP binding"/>
    <property type="evidence" value="ECO:0007669"/>
    <property type="project" value="UniProtKB-KW"/>
</dbReference>
<keyword evidence="12" id="KW-0460">Magnesium</keyword>
<evidence type="ECO:0000256" key="3">
    <source>
        <dbReference type="ARBA" id="ARBA00008535"/>
    </source>
</evidence>
<dbReference type="Pfam" id="PF04548">
    <property type="entry name" value="AIG1"/>
    <property type="match status" value="1"/>
</dbReference>
<evidence type="ECO:0000256" key="13">
    <source>
        <dbReference type="ARBA" id="ARBA00022927"/>
    </source>
</evidence>
<dbReference type="InterPro" id="IPR045058">
    <property type="entry name" value="GIMA/IAN/Toc"/>
</dbReference>
<dbReference type="GO" id="GO:0046872">
    <property type="term" value="F:metal ion binding"/>
    <property type="evidence" value="ECO:0007669"/>
    <property type="project" value="UniProtKB-KW"/>
</dbReference>
<evidence type="ECO:0000313" key="19">
    <source>
        <dbReference type="EnsemblMetazoa" id="Aqu2.1.28006_001"/>
    </source>
</evidence>
<evidence type="ECO:0000256" key="4">
    <source>
        <dbReference type="ARBA" id="ARBA00022448"/>
    </source>
</evidence>
<name>A0A1X7UK20_AMPQE</name>
<organism evidence="19">
    <name type="scientific">Amphimedon queenslandica</name>
    <name type="common">Sponge</name>
    <dbReference type="NCBI Taxonomy" id="400682"/>
    <lineage>
        <taxon>Eukaryota</taxon>
        <taxon>Metazoa</taxon>
        <taxon>Porifera</taxon>
        <taxon>Demospongiae</taxon>
        <taxon>Heteroscleromorpha</taxon>
        <taxon>Haplosclerida</taxon>
        <taxon>Niphatidae</taxon>
        <taxon>Amphimedon</taxon>
    </lineage>
</organism>
<dbReference type="Gene3D" id="3.40.50.300">
    <property type="entry name" value="P-loop containing nucleotide triphosphate hydrolases"/>
    <property type="match status" value="1"/>
</dbReference>
<keyword evidence="7" id="KW-0812">Transmembrane</keyword>
<reference evidence="19" key="1">
    <citation type="submission" date="2017-05" db="UniProtKB">
        <authorList>
            <consortium name="EnsemblMetazoa"/>
        </authorList>
    </citation>
    <scope>IDENTIFICATION</scope>
</reference>
<comment type="similarity">
    <text evidence="3">Belongs to the TRAFAC class TrmE-Era-EngA-EngB-Septin-like GTPase superfamily. AIG1/Toc34/Toc159-like paraseptin GTPase family. IAN subfamily.</text>
</comment>